<accession>A0A151JP28</accession>
<dbReference type="STRING" id="471704.A0A151JP28"/>
<evidence type="ECO:0000313" key="3">
    <source>
        <dbReference type="Proteomes" id="UP000078492"/>
    </source>
</evidence>
<feature type="domain" description="Helix-turn-helix" evidence="1">
    <location>
        <begin position="14"/>
        <end position="66"/>
    </location>
</feature>
<organism evidence="2 3">
    <name type="scientific">Trachymyrmex cornetzi</name>
    <dbReference type="NCBI Taxonomy" id="471704"/>
    <lineage>
        <taxon>Eukaryota</taxon>
        <taxon>Metazoa</taxon>
        <taxon>Ecdysozoa</taxon>
        <taxon>Arthropoda</taxon>
        <taxon>Hexapoda</taxon>
        <taxon>Insecta</taxon>
        <taxon>Pterygota</taxon>
        <taxon>Neoptera</taxon>
        <taxon>Endopterygota</taxon>
        <taxon>Hymenoptera</taxon>
        <taxon>Apocrita</taxon>
        <taxon>Aculeata</taxon>
        <taxon>Formicoidea</taxon>
        <taxon>Formicidae</taxon>
        <taxon>Myrmicinae</taxon>
        <taxon>Trachymyrmex</taxon>
    </lineage>
</organism>
<gene>
    <name evidence="2" type="ORF">ALC57_02092</name>
</gene>
<dbReference type="Proteomes" id="UP000078492">
    <property type="component" value="Unassembled WGS sequence"/>
</dbReference>
<dbReference type="AlphaFoldDB" id="A0A151JP28"/>
<evidence type="ECO:0000259" key="1">
    <source>
        <dbReference type="Pfam" id="PF26215"/>
    </source>
</evidence>
<proteinExistence type="predicted"/>
<sequence>MIFDGYRKATFSGRFLNFHSQHLVCHKRGVIYSVIDKIVRLCHPTFQQNNLIDAVNIFLNNGYLTNYDFKWNNVRILDIEPSYRKRLISEMVYIKKQTHGINRQNDTESLPDSYTNMISSLSSS</sequence>
<protein>
    <recommendedName>
        <fullName evidence="1">Helix-turn-helix domain-containing protein</fullName>
    </recommendedName>
</protein>
<evidence type="ECO:0000313" key="2">
    <source>
        <dbReference type="EMBL" id="KYN28480.1"/>
    </source>
</evidence>
<name>A0A151JP28_9HYME</name>
<dbReference type="Pfam" id="PF26215">
    <property type="entry name" value="HTH_animal"/>
    <property type="match status" value="1"/>
</dbReference>
<keyword evidence="3" id="KW-1185">Reference proteome</keyword>
<reference evidence="2 3" key="1">
    <citation type="submission" date="2015-09" db="EMBL/GenBank/DDBJ databases">
        <title>Trachymyrmex cornetzi WGS genome.</title>
        <authorList>
            <person name="Nygaard S."/>
            <person name="Hu H."/>
            <person name="Boomsma J."/>
            <person name="Zhang G."/>
        </authorList>
    </citation>
    <scope>NUCLEOTIDE SEQUENCE [LARGE SCALE GENOMIC DNA]</scope>
    <source>
        <strain evidence="2">Tcor2-1</strain>
        <tissue evidence="2">Whole body</tissue>
    </source>
</reference>
<dbReference type="InterPro" id="IPR058912">
    <property type="entry name" value="HTH_animal"/>
</dbReference>
<dbReference type="EMBL" id="KQ978781">
    <property type="protein sequence ID" value="KYN28480.1"/>
    <property type="molecule type" value="Genomic_DNA"/>
</dbReference>